<sequence length="220" mass="24728">MKILTEEEIEAHHYHTLSGGLKGAVAGLVISGLVFKLAPVKFPKFQPSKLPWSLRTAIFITPPTLLTSICAEEASTGFERMMYGTGSSSNAAVEEHQRWKQLPWSERFIEGVSSNKYKIIVAAWAASMYGSWKFVDRDPIMTKTQKAVQARMYAQTVTVALLLGSIGLSMYEEKKHPDARKLEASRRWEKALERAEEEEALASQSGFRSNEDRVKAKIFK</sequence>
<evidence type="ECO:0000313" key="7">
    <source>
        <dbReference type="EMBL" id="SCU78096.1"/>
    </source>
</evidence>
<dbReference type="PANTHER" id="PTHR28018">
    <property type="entry name" value="RESPIRATORY SUPERCOMPLEX FACTOR 2, MITOCHONDRIAL"/>
    <property type="match status" value="1"/>
</dbReference>
<dbReference type="PROSITE" id="PS51503">
    <property type="entry name" value="HIG1"/>
    <property type="match status" value="1"/>
</dbReference>
<evidence type="ECO:0000313" key="8">
    <source>
        <dbReference type="Proteomes" id="UP000189911"/>
    </source>
</evidence>
<protein>
    <submittedName>
        <fullName evidence="7">LANO_0A02080g1_1</fullName>
    </submittedName>
</protein>
<dbReference type="InterPro" id="IPR007667">
    <property type="entry name" value="Hypoxia_induced_domain"/>
</dbReference>
<dbReference type="GO" id="GO:0005739">
    <property type="term" value="C:mitochondrion"/>
    <property type="evidence" value="ECO:0007669"/>
    <property type="project" value="UniProtKB-SubCell"/>
</dbReference>
<evidence type="ECO:0000256" key="5">
    <source>
        <dbReference type="SAM" id="MobiDB-lite"/>
    </source>
</evidence>
<feature type="domain" description="HIG1" evidence="6">
    <location>
        <begin position="89"/>
        <end position="180"/>
    </location>
</feature>
<dbReference type="PANTHER" id="PTHR28018:SF3">
    <property type="entry name" value="RESPIRATORY SUPERCOMPLEX FACTOR 2, MITOCHONDRIAL"/>
    <property type="match status" value="1"/>
</dbReference>
<proteinExistence type="predicted"/>
<feature type="compositionally biased region" description="Basic and acidic residues" evidence="5">
    <location>
        <begin position="209"/>
        <end position="220"/>
    </location>
</feature>
<reference evidence="8" key="1">
    <citation type="submission" date="2016-03" db="EMBL/GenBank/DDBJ databases">
        <authorList>
            <person name="Devillers Hugo."/>
        </authorList>
    </citation>
    <scope>NUCLEOTIDE SEQUENCE [LARGE SCALE GENOMIC DNA]</scope>
</reference>
<keyword evidence="8" id="KW-1185">Reference proteome</keyword>
<keyword evidence="3" id="KW-1133">Transmembrane helix</keyword>
<dbReference type="Proteomes" id="UP000189911">
    <property type="component" value="Chromosome A"/>
</dbReference>
<dbReference type="InterPro" id="IPR040153">
    <property type="entry name" value="Rcf2"/>
</dbReference>
<evidence type="ECO:0000256" key="2">
    <source>
        <dbReference type="ARBA" id="ARBA00022692"/>
    </source>
</evidence>
<organism evidence="7 8">
    <name type="scientific">Lachancea nothofagi CBS 11611</name>
    <dbReference type="NCBI Taxonomy" id="1266666"/>
    <lineage>
        <taxon>Eukaryota</taxon>
        <taxon>Fungi</taxon>
        <taxon>Dikarya</taxon>
        <taxon>Ascomycota</taxon>
        <taxon>Saccharomycotina</taxon>
        <taxon>Saccharomycetes</taxon>
        <taxon>Saccharomycetales</taxon>
        <taxon>Saccharomycetaceae</taxon>
        <taxon>Lachancea</taxon>
    </lineage>
</organism>
<feature type="region of interest" description="Disordered" evidence="5">
    <location>
        <begin position="200"/>
        <end position="220"/>
    </location>
</feature>
<keyword evidence="4" id="KW-0472">Membrane</keyword>
<dbReference type="OrthoDB" id="1915122at2759"/>
<evidence type="ECO:0000259" key="6">
    <source>
        <dbReference type="PROSITE" id="PS51503"/>
    </source>
</evidence>
<evidence type="ECO:0000256" key="4">
    <source>
        <dbReference type="ARBA" id="ARBA00023136"/>
    </source>
</evidence>
<dbReference type="AlphaFoldDB" id="A0A1G4IN52"/>
<keyword evidence="2" id="KW-0812">Transmembrane</keyword>
<dbReference type="Pfam" id="PF04588">
    <property type="entry name" value="HIG_1_N"/>
    <property type="match status" value="1"/>
</dbReference>
<dbReference type="GO" id="GO:0033617">
    <property type="term" value="P:mitochondrial respiratory chain complex IV assembly"/>
    <property type="evidence" value="ECO:0007669"/>
    <property type="project" value="TreeGrafter"/>
</dbReference>
<accession>A0A1G4IN52</accession>
<gene>
    <name evidence="7" type="ORF">LANO_0A02080G</name>
</gene>
<comment type="subcellular location">
    <subcellularLocation>
        <location evidence="1">Mitochondrion</location>
    </subcellularLocation>
</comment>
<evidence type="ECO:0000256" key="3">
    <source>
        <dbReference type="ARBA" id="ARBA00022989"/>
    </source>
</evidence>
<dbReference type="EMBL" id="LT598449">
    <property type="protein sequence ID" value="SCU78096.1"/>
    <property type="molecule type" value="Genomic_DNA"/>
</dbReference>
<evidence type="ECO:0000256" key="1">
    <source>
        <dbReference type="ARBA" id="ARBA00004173"/>
    </source>
</evidence>
<name>A0A1G4IN52_9SACH</name>